<evidence type="ECO:0000256" key="4">
    <source>
        <dbReference type="ARBA" id="ARBA00005823"/>
    </source>
</evidence>
<feature type="domain" description="MHD1" evidence="9">
    <location>
        <begin position="643"/>
        <end position="769"/>
    </location>
</feature>
<keyword evidence="5" id="KW-0268">Exocytosis</keyword>
<dbReference type="GO" id="GO:0006887">
    <property type="term" value="P:exocytosis"/>
    <property type="evidence" value="ECO:0007669"/>
    <property type="project" value="UniProtKB-KW"/>
</dbReference>
<comment type="similarity">
    <text evidence="4">Belongs to the unc-13 family.</text>
</comment>
<dbReference type="SUPFAM" id="SSF49562">
    <property type="entry name" value="C2 domain (Calcium/lipid-binding domain, CaLB)"/>
    <property type="match status" value="2"/>
</dbReference>
<dbReference type="InterPro" id="IPR010439">
    <property type="entry name" value="MUN_dom"/>
</dbReference>
<comment type="subcellular location">
    <subcellularLocation>
        <location evidence="2">Cytoplasm</location>
    </subcellularLocation>
    <subcellularLocation>
        <location evidence="3">Late endosome</location>
    </subcellularLocation>
    <subcellularLocation>
        <location evidence="1">Recycling endosome</location>
    </subcellularLocation>
</comment>
<evidence type="ECO:0000313" key="11">
    <source>
        <dbReference type="EnsemblMetazoa" id="XP_022651069"/>
    </source>
</evidence>
<dbReference type="PANTHER" id="PTHR45999">
    <property type="entry name" value="UNC-13-4A, ISOFORM B"/>
    <property type="match status" value="1"/>
</dbReference>
<keyword evidence="7" id="KW-0967">Endosome</keyword>
<dbReference type="PROSITE" id="PS51258">
    <property type="entry name" value="MHD1"/>
    <property type="match status" value="1"/>
</dbReference>
<feature type="domain" description="MHD2" evidence="10">
    <location>
        <begin position="884"/>
        <end position="992"/>
    </location>
</feature>
<dbReference type="PROSITE" id="PS51259">
    <property type="entry name" value="MHD2"/>
    <property type="match status" value="1"/>
</dbReference>
<proteinExistence type="inferred from homology"/>
<dbReference type="InParanoid" id="A0A7M7M5M7"/>
<evidence type="ECO:0000256" key="6">
    <source>
        <dbReference type="ARBA" id="ARBA00022490"/>
    </source>
</evidence>
<feature type="domain" description="C2" evidence="8">
    <location>
        <begin position="1008"/>
        <end position="1146"/>
    </location>
</feature>
<dbReference type="PRINTS" id="PR00360">
    <property type="entry name" value="C2DOMAIN"/>
</dbReference>
<dbReference type="InterPro" id="IPR014772">
    <property type="entry name" value="Munc13_dom-2"/>
</dbReference>
<dbReference type="OrthoDB" id="6482459at2759"/>
<accession>A0A7M7M5M7</accession>
<dbReference type="Pfam" id="PF00168">
    <property type="entry name" value="C2"/>
    <property type="match status" value="2"/>
</dbReference>
<dbReference type="GO" id="GO:0005770">
    <property type="term" value="C:late endosome"/>
    <property type="evidence" value="ECO:0007669"/>
    <property type="project" value="UniProtKB-SubCell"/>
</dbReference>
<sequence>MYAHPIPIDDPLNSINKRDCSLPFSILPRTGQRAVRGRRISLKTLPIHHSGKPRRLSCNVHRSRTRLKRASSNYSSLDRPNLNGLAISTLYLDELTEERTMDNVYEEALYSIMHRIGRTEHRKEDLYFFLKDAFAVDDEKHFELLTSVGQEKKPQSCIDVLIERAENLIAKDLNGLSDPYCMLGVQLGGGEYTGSCDSNNILAKQVVTTTVQKATLNPVWQEKFTMDVDDVLSDLFHLDIWDEDAEKGNIVTSASKVIEVSSIKGLGRFFKQIAQSTKGSDAQDDFLGCVTIPLRDIPGGGTSGWFDLTSRFSKSASVRGRVKLGLAFRCRQRRGKAITNEYDTEDSVDLYETLLAVFSEHQLRHTESSSSWSGFIPVQATTILDQFAIQRNVSTLQKALSKWVVFCRINRERQLNFLLLEEVLQELNSRWLYASSCTPQQESSLFASFKEFTEYCLRLLAKHREVWPQGTVRGQTGMNYMLECLGIIRRMSALQLATDSISSSLNRANDQHTPSEMTNLSEQIEKALGDGTESWVRALVANHQPMVQNDNDSLIQGFVDVLAEIAQDLRLGDKYYNDQFISDVEVPYTRVIYKHFELALEEQLSAEIEQVVQRMDADKAWAIHGPDPERAQDRSMRAGTKLYELYVALQEVVNFKRNVDNYKPARSNLRLHCFHEWFADTVQNWFLMAKMKSKNIITNAFDVDVQKNNLKPLDKVKYSSSAVDTSGCIKQIKNFWRELDWPDKAASYPLIVRILEAICECTLHYAALCHSKLDEEGYFDVEGQFDVAHEVCVILSNIEFVRKFILTLSKDLQVADVLDAISASEGEGTAVMCRTAIEAMIDSTDEDVVNKMLNIIKGLGEKIRPELRKCLEHAAWESERKGVEEALVPLYEYLEKNFANTYSSLEHINFYRSTENIWKVMLEELDAIAWTNRGARVSFFTRLDDAAEKMAAHIHGNGNGLAMRDVQSSEFKKLKVHLVQMSSPTNALIEEYLVARLERQNNRIEAIRQGAHPYGFLAVKAAILSFDQVIYIHVLRARDLTAMDTNGLSDPYVKVELMPRHLFPDAAVKKTQIVKKTLNPVWGEELTLQIPNLTIDEAVNRADFGPSVCIRLTVMDHDLISRNDFEGECFLSLRELSIIDTSQKNRVSTEDLNALDIQDMPLTQPLENDEYLSILEKRAWDSDAQKFASEQRRKQIVARDED</sequence>
<evidence type="ECO:0000259" key="9">
    <source>
        <dbReference type="PROSITE" id="PS51258"/>
    </source>
</evidence>
<evidence type="ECO:0000256" key="1">
    <source>
        <dbReference type="ARBA" id="ARBA00004172"/>
    </source>
</evidence>
<evidence type="ECO:0000313" key="12">
    <source>
        <dbReference type="Proteomes" id="UP000594260"/>
    </source>
</evidence>
<dbReference type="InterPro" id="IPR052095">
    <property type="entry name" value="UNC-13_domain"/>
</dbReference>
<protein>
    <submittedName>
        <fullName evidence="11">Uncharacterized protein</fullName>
    </submittedName>
</protein>
<dbReference type="InterPro" id="IPR000008">
    <property type="entry name" value="C2_dom"/>
</dbReference>
<dbReference type="OMA" id="ICKTKAF"/>
<dbReference type="Gene3D" id="1.10.357.50">
    <property type="match status" value="1"/>
</dbReference>
<name>A0A7M7M5M7_VARDE</name>
<dbReference type="Pfam" id="PF06292">
    <property type="entry name" value="MUN"/>
    <property type="match status" value="1"/>
</dbReference>
<feature type="domain" description="C2" evidence="8">
    <location>
        <begin position="136"/>
        <end position="306"/>
    </location>
</feature>
<organism evidence="11 12">
    <name type="scientific">Varroa destructor</name>
    <name type="common">Honeybee mite</name>
    <dbReference type="NCBI Taxonomy" id="109461"/>
    <lineage>
        <taxon>Eukaryota</taxon>
        <taxon>Metazoa</taxon>
        <taxon>Ecdysozoa</taxon>
        <taxon>Arthropoda</taxon>
        <taxon>Chelicerata</taxon>
        <taxon>Arachnida</taxon>
        <taxon>Acari</taxon>
        <taxon>Parasitiformes</taxon>
        <taxon>Mesostigmata</taxon>
        <taxon>Gamasina</taxon>
        <taxon>Dermanyssoidea</taxon>
        <taxon>Varroidae</taxon>
        <taxon>Varroa</taxon>
    </lineage>
</organism>
<dbReference type="Gene3D" id="2.60.40.150">
    <property type="entry name" value="C2 domain"/>
    <property type="match status" value="2"/>
</dbReference>
<evidence type="ECO:0000256" key="5">
    <source>
        <dbReference type="ARBA" id="ARBA00022483"/>
    </source>
</evidence>
<dbReference type="AlphaFoldDB" id="A0A7M7M5M7"/>
<dbReference type="InterPro" id="IPR035892">
    <property type="entry name" value="C2_domain_sf"/>
</dbReference>
<dbReference type="GO" id="GO:0099503">
    <property type="term" value="C:secretory vesicle"/>
    <property type="evidence" value="ECO:0007669"/>
    <property type="project" value="TreeGrafter"/>
</dbReference>
<dbReference type="PANTHER" id="PTHR45999:SF4">
    <property type="entry name" value="UNC-13-4A, ISOFORM B"/>
    <property type="match status" value="1"/>
</dbReference>
<evidence type="ECO:0000256" key="3">
    <source>
        <dbReference type="ARBA" id="ARBA00004603"/>
    </source>
</evidence>
<evidence type="ECO:0000259" key="8">
    <source>
        <dbReference type="PROSITE" id="PS50004"/>
    </source>
</evidence>
<dbReference type="SMART" id="SM00239">
    <property type="entry name" value="C2"/>
    <property type="match status" value="2"/>
</dbReference>
<dbReference type="InterPro" id="IPR014770">
    <property type="entry name" value="Munc13_1"/>
</dbReference>
<dbReference type="GeneID" id="111246177"/>
<dbReference type="EnsemblMetazoa" id="XM_022795334">
    <property type="protein sequence ID" value="XP_022651069"/>
    <property type="gene ID" value="LOC111246177"/>
</dbReference>
<keyword evidence="6" id="KW-0963">Cytoplasm</keyword>
<dbReference type="GO" id="GO:0055037">
    <property type="term" value="C:recycling endosome"/>
    <property type="evidence" value="ECO:0007669"/>
    <property type="project" value="UniProtKB-SubCell"/>
</dbReference>
<dbReference type="RefSeq" id="XP_022651069.1">
    <property type="nucleotide sequence ID" value="XM_022795334.1"/>
</dbReference>
<dbReference type="PROSITE" id="PS50004">
    <property type="entry name" value="C2"/>
    <property type="match status" value="2"/>
</dbReference>
<evidence type="ECO:0000259" key="10">
    <source>
        <dbReference type="PROSITE" id="PS51259"/>
    </source>
</evidence>
<reference evidence="11" key="1">
    <citation type="submission" date="2021-01" db="UniProtKB">
        <authorList>
            <consortium name="EnsemblMetazoa"/>
        </authorList>
    </citation>
    <scope>IDENTIFICATION</scope>
</reference>
<dbReference type="Proteomes" id="UP000594260">
    <property type="component" value="Unplaced"/>
</dbReference>
<dbReference type="KEGG" id="vde:111246177"/>
<keyword evidence="12" id="KW-1185">Reference proteome</keyword>
<evidence type="ECO:0000256" key="2">
    <source>
        <dbReference type="ARBA" id="ARBA00004496"/>
    </source>
</evidence>
<evidence type="ECO:0000256" key="7">
    <source>
        <dbReference type="ARBA" id="ARBA00022753"/>
    </source>
</evidence>